<dbReference type="InterPro" id="IPR029058">
    <property type="entry name" value="AB_hydrolase_fold"/>
</dbReference>
<gene>
    <name evidence="5" type="ORF">TGAMA5MH_02643</name>
</gene>
<feature type="signal peptide" evidence="3">
    <location>
        <begin position="1"/>
        <end position="21"/>
    </location>
</feature>
<dbReference type="Gene3D" id="3.40.50.1820">
    <property type="entry name" value="alpha/beta hydrolase"/>
    <property type="match status" value="1"/>
</dbReference>
<dbReference type="InterPro" id="IPR050309">
    <property type="entry name" value="Type-B_Carboxylest/Lipase"/>
</dbReference>
<evidence type="ECO:0000313" key="6">
    <source>
        <dbReference type="Proteomes" id="UP000236546"/>
    </source>
</evidence>
<sequence>MTLNGALVLTTLACIAQATTGRSLPTVDLGYEVHRAISYNVRSLRFSAPVPPRGVKSGIQDGSVGKICPQQSPDWTLIATQFVTAWATGQLPFNLTEAEVNLKNTPQPPPDPRTTEDCLVLDVIVPKAVLERKSSGISGRKAPVVVWIYGGGYVSGSKESWGSPNEIISASQEDGSDGIIWVAMNYRLGVFGFLAGPSLQANGTANAGLHDQRLALQWVQENIVKFGGDPENVTVMGQSAGAGSIMFHLISQGGQPVPFKRAITQSIPLSIITDPSQQESNFQEFLSILNVTSLQKARQLPSNVLVAANSKQIRAAPYDQFAFNPSVDGDLIPGAPTQLLLGGSFTQGIELLSSHASYEGALFVNPQTIGNDTALLQEFQRLFPLVPKEKFIFMVESLYPSIYNGSYPYTSDVERAVLMMNEFFFAAAQQTLLQETIYHGTAVYAYEFAVPPAIHGSDIPYTFYNGLTPNVDASVAVIIQHAIAAFAKNGVPDKKPLSMGSWPRYGSNATTLNLNVNSSVFYSDITWNNRTKSWAGIL</sequence>
<evidence type="ECO:0000256" key="2">
    <source>
        <dbReference type="ARBA" id="ARBA00022801"/>
    </source>
</evidence>
<organism evidence="5 6">
    <name type="scientific">Trichoderma gamsii</name>
    <dbReference type="NCBI Taxonomy" id="398673"/>
    <lineage>
        <taxon>Eukaryota</taxon>
        <taxon>Fungi</taxon>
        <taxon>Dikarya</taxon>
        <taxon>Ascomycota</taxon>
        <taxon>Pezizomycotina</taxon>
        <taxon>Sordariomycetes</taxon>
        <taxon>Hypocreomycetidae</taxon>
        <taxon>Hypocreales</taxon>
        <taxon>Hypocreaceae</taxon>
        <taxon>Trichoderma</taxon>
    </lineage>
</organism>
<dbReference type="EMBL" id="MTYH01000024">
    <property type="protein sequence ID" value="PNP45420.1"/>
    <property type="molecule type" value="Genomic_DNA"/>
</dbReference>
<keyword evidence="2 3" id="KW-0378">Hydrolase</keyword>
<dbReference type="EC" id="3.1.1.-" evidence="3"/>
<evidence type="ECO:0000313" key="5">
    <source>
        <dbReference type="EMBL" id="PNP45420.1"/>
    </source>
</evidence>
<dbReference type="GO" id="GO:0016787">
    <property type="term" value="F:hydrolase activity"/>
    <property type="evidence" value="ECO:0007669"/>
    <property type="project" value="UniProtKB-KW"/>
</dbReference>
<reference evidence="5 6" key="1">
    <citation type="submission" date="2017-02" db="EMBL/GenBank/DDBJ databases">
        <title>Genomes of Trichoderma spp. with biocontrol activity.</title>
        <authorList>
            <person name="Gardiner D."/>
            <person name="Kazan K."/>
            <person name="Vos C."/>
            <person name="Harvey P."/>
        </authorList>
    </citation>
    <scope>NUCLEOTIDE SEQUENCE [LARGE SCALE GENOMIC DNA]</scope>
    <source>
        <strain evidence="5 6">A5MH</strain>
    </source>
</reference>
<dbReference type="InterPro" id="IPR019826">
    <property type="entry name" value="Carboxylesterase_B_AS"/>
</dbReference>
<dbReference type="Proteomes" id="UP000236546">
    <property type="component" value="Unassembled WGS sequence"/>
</dbReference>
<feature type="domain" description="Carboxylesterase type B" evidence="4">
    <location>
        <begin position="41"/>
        <end position="516"/>
    </location>
</feature>
<evidence type="ECO:0000256" key="3">
    <source>
        <dbReference type="RuleBase" id="RU361235"/>
    </source>
</evidence>
<protein>
    <recommendedName>
        <fullName evidence="3">Carboxylic ester hydrolase</fullName>
        <ecNumber evidence="3">3.1.1.-</ecNumber>
    </recommendedName>
</protein>
<dbReference type="PROSITE" id="PS00122">
    <property type="entry name" value="CARBOXYLESTERASE_B_1"/>
    <property type="match status" value="1"/>
</dbReference>
<dbReference type="PANTHER" id="PTHR11559">
    <property type="entry name" value="CARBOXYLESTERASE"/>
    <property type="match status" value="1"/>
</dbReference>
<dbReference type="SUPFAM" id="SSF53474">
    <property type="entry name" value="alpha/beta-Hydrolases"/>
    <property type="match status" value="1"/>
</dbReference>
<dbReference type="OrthoDB" id="408631at2759"/>
<feature type="chain" id="PRO_5014208773" description="Carboxylic ester hydrolase" evidence="3">
    <location>
        <begin position="22"/>
        <end position="538"/>
    </location>
</feature>
<dbReference type="InterPro" id="IPR002018">
    <property type="entry name" value="CarbesteraseB"/>
</dbReference>
<dbReference type="AlphaFoldDB" id="A0A2K0TIR6"/>
<proteinExistence type="inferred from homology"/>
<comment type="similarity">
    <text evidence="1 3">Belongs to the type-B carboxylesterase/lipase family.</text>
</comment>
<evidence type="ECO:0000259" key="4">
    <source>
        <dbReference type="Pfam" id="PF00135"/>
    </source>
</evidence>
<keyword evidence="3" id="KW-0732">Signal</keyword>
<accession>A0A2K0TIR6</accession>
<dbReference type="Pfam" id="PF00135">
    <property type="entry name" value="COesterase"/>
    <property type="match status" value="1"/>
</dbReference>
<evidence type="ECO:0000256" key="1">
    <source>
        <dbReference type="ARBA" id="ARBA00005964"/>
    </source>
</evidence>
<comment type="caution">
    <text evidence="5">The sequence shown here is derived from an EMBL/GenBank/DDBJ whole genome shotgun (WGS) entry which is preliminary data.</text>
</comment>
<name>A0A2K0TIR6_9HYPO</name>